<sequence>MASLETEQVERIVRDWAHSVSTGDRKGILKHHAADLLMFDFPDVFEGINAYDGTWDFFYANPRGPITYEPSDLRITAGENVAFVTCKMHCDGTSAGPLEFRLTVGLEKRNDQWLITHEHHSVPTIEERFINP</sequence>
<dbReference type="Proteomes" id="UP000264036">
    <property type="component" value="Unassembled WGS sequence"/>
</dbReference>
<protein>
    <recommendedName>
        <fullName evidence="1">SnoaL-like domain-containing protein</fullName>
    </recommendedName>
</protein>
<proteinExistence type="predicted"/>
<dbReference type="Gene3D" id="3.10.450.50">
    <property type="match status" value="1"/>
</dbReference>
<dbReference type="Pfam" id="PF13474">
    <property type="entry name" value="SnoaL_3"/>
    <property type="match status" value="1"/>
</dbReference>
<dbReference type="AlphaFoldDB" id="A0A356LL50"/>
<evidence type="ECO:0000259" key="1">
    <source>
        <dbReference type="Pfam" id="PF13474"/>
    </source>
</evidence>
<organism evidence="2 3">
    <name type="scientific">Advenella kashmirensis</name>
    <dbReference type="NCBI Taxonomy" id="310575"/>
    <lineage>
        <taxon>Bacteria</taxon>
        <taxon>Pseudomonadati</taxon>
        <taxon>Pseudomonadota</taxon>
        <taxon>Betaproteobacteria</taxon>
        <taxon>Burkholderiales</taxon>
        <taxon>Alcaligenaceae</taxon>
    </lineage>
</organism>
<reference evidence="2 3" key="1">
    <citation type="journal article" date="2018" name="Nat. Biotechnol.">
        <title>A standardized bacterial taxonomy based on genome phylogeny substantially revises the tree of life.</title>
        <authorList>
            <person name="Parks D.H."/>
            <person name="Chuvochina M."/>
            <person name="Waite D.W."/>
            <person name="Rinke C."/>
            <person name="Skarshewski A."/>
            <person name="Chaumeil P.A."/>
            <person name="Hugenholtz P."/>
        </authorList>
    </citation>
    <scope>NUCLEOTIDE SEQUENCE [LARGE SCALE GENOMIC DNA]</scope>
    <source>
        <strain evidence="2">UBA10707</strain>
    </source>
</reference>
<gene>
    <name evidence="2" type="ORF">DD666_19760</name>
</gene>
<name>A0A356LL50_9BURK</name>
<feature type="domain" description="SnoaL-like" evidence="1">
    <location>
        <begin position="9"/>
        <end position="123"/>
    </location>
</feature>
<dbReference type="InterPro" id="IPR037401">
    <property type="entry name" value="SnoaL-like"/>
</dbReference>
<dbReference type="EMBL" id="DOEK01000042">
    <property type="protein sequence ID" value="HBP31634.1"/>
    <property type="molecule type" value="Genomic_DNA"/>
</dbReference>
<evidence type="ECO:0000313" key="2">
    <source>
        <dbReference type="EMBL" id="HBP31634.1"/>
    </source>
</evidence>
<dbReference type="InterPro" id="IPR032710">
    <property type="entry name" value="NTF2-like_dom_sf"/>
</dbReference>
<dbReference type="SUPFAM" id="SSF54427">
    <property type="entry name" value="NTF2-like"/>
    <property type="match status" value="1"/>
</dbReference>
<comment type="caution">
    <text evidence="2">The sequence shown here is derived from an EMBL/GenBank/DDBJ whole genome shotgun (WGS) entry which is preliminary data.</text>
</comment>
<evidence type="ECO:0000313" key="3">
    <source>
        <dbReference type="Proteomes" id="UP000264036"/>
    </source>
</evidence>
<accession>A0A356LL50</accession>